<protein>
    <submittedName>
        <fullName evidence="1">Uncharacterized protein</fullName>
    </submittedName>
</protein>
<dbReference type="Pfam" id="PF20741">
    <property type="entry name" value="GKRP-like_C"/>
    <property type="match status" value="1"/>
</dbReference>
<dbReference type="AlphaFoldDB" id="A0AAV6Z2R9"/>
<accession>A0AAV6Z2R9</accession>
<evidence type="ECO:0000313" key="1">
    <source>
        <dbReference type="EMBL" id="KAG8543882.1"/>
    </source>
</evidence>
<dbReference type="Gene3D" id="1.10.8.1080">
    <property type="match status" value="1"/>
</dbReference>
<keyword evidence="2" id="KW-1185">Reference proteome</keyword>
<dbReference type="EMBL" id="WNYA01002756">
    <property type="protein sequence ID" value="KAG8543882.1"/>
    <property type="molecule type" value="Genomic_DNA"/>
</dbReference>
<proteinExistence type="predicted"/>
<dbReference type="Proteomes" id="UP000824782">
    <property type="component" value="Unassembled WGS sequence"/>
</dbReference>
<organism evidence="1 2">
    <name type="scientific">Engystomops pustulosus</name>
    <name type="common">Tungara frog</name>
    <name type="synonym">Physalaemus pustulosus</name>
    <dbReference type="NCBI Taxonomy" id="76066"/>
    <lineage>
        <taxon>Eukaryota</taxon>
        <taxon>Metazoa</taxon>
        <taxon>Chordata</taxon>
        <taxon>Craniata</taxon>
        <taxon>Vertebrata</taxon>
        <taxon>Euteleostomi</taxon>
        <taxon>Amphibia</taxon>
        <taxon>Batrachia</taxon>
        <taxon>Anura</taxon>
        <taxon>Neobatrachia</taxon>
        <taxon>Hyloidea</taxon>
        <taxon>Leptodactylidae</taxon>
        <taxon>Leiuperinae</taxon>
        <taxon>Engystomops</taxon>
    </lineage>
</organism>
<evidence type="ECO:0000313" key="2">
    <source>
        <dbReference type="Proteomes" id="UP000824782"/>
    </source>
</evidence>
<name>A0AAV6Z2R9_ENGPU</name>
<reference evidence="1" key="1">
    <citation type="thesis" date="2020" institute="ProQuest LLC" country="789 East Eisenhower Parkway, Ann Arbor, MI, USA">
        <title>Comparative Genomics and Chromosome Evolution.</title>
        <authorList>
            <person name="Mudd A.B."/>
        </authorList>
    </citation>
    <scope>NUCLEOTIDE SEQUENCE</scope>
    <source>
        <strain evidence="1">237g6f4</strain>
        <tissue evidence="1">Blood</tissue>
    </source>
</reference>
<comment type="caution">
    <text evidence="1">The sequence shown here is derived from an EMBL/GenBank/DDBJ whole genome shotgun (WGS) entry which is preliminary data.</text>
</comment>
<sequence length="102" mass="11362">MQRLAGHPQTRCTETLLQSIYEEQTLNQQIMNAEMSQHIREAASRDKVLPVAIVTLLRSCSVAEARTRLESSESIRAAIESSLNVPGRKRVADGAETSGRRR</sequence>
<gene>
    <name evidence="1" type="ORF">GDO81_023477</name>
</gene>